<name>A0AAD9NV16_RIDPI</name>
<evidence type="ECO:0000313" key="1">
    <source>
        <dbReference type="EMBL" id="KAK2181736.1"/>
    </source>
</evidence>
<gene>
    <name evidence="1" type="ORF">NP493_383g01026</name>
</gene>
<dbReference type="AlphaFoldDB" id="A0AAD9NV16"/>
<dbReference type="Proteomes" id="UP001209878">
    <property type="component" value="Unassembled WGS sequence"/>
</dbReference>
<proteinExistence type="predicted"/>
<sequence>MSDHTFDSTNFFSGVELPTSPLVRTLVKIRVD</sequence>
<comment type="caution">
    <text evidence="1">The sequence shown here is derived from an EMBL/GenBank/DDBJ whole genome shotgun (WGS) entry which is preliminary data.</text>
</comment>
<dbReference type="EMBL" id="JAODUO010000383">
    <property type="protein sequence ID" value="KAK2181736.1"/>
    <property type="molecule type" value="Genomic_DNA"/>
</dbReference>
<evidence type="ECO:0000313" key="2">
    <source>
        <dbReference type="Proteomes" id="UP001209878"/>
    </source>
</evidence>
<reference evidence="1" key="1">
    <citation type="journal article" date="2023" name="Mol. Biol. Evol.">
        <title>Third-Generation Sequencing Reveals the Adaptive Role of the Epigenome in Three Deep-Sea Polychaetes.</title>
        <authorList>
            <person name="Perez M."/>
            <person name="Aroh O."/>
            <person name="Sun Y."/>
            <person name="Lan Y."/>
            <person name="Juniper S.K."/>
            <person name="Young C.R."/>
            <person name="Angers B."/>
            <person name="Qian P.Y."/>
        </authorList>
    </citation>
    <scope>NUCLEOTIDE SEQUENCE</scope>
    <source>
        <strain evidence="1">R07B-5</strain>
    </source>
</reference>
<accession>A0AAD9NV16</accession>
<protein>
    <submittedName>
        <fullName evidence="1">Uncharacterized protein</fullName>
    </submittedName>
</protein>
<keyword evidence="2" id="KW-1185">Reference proteome</keyword>
<organism evidence="1 2">
    <name type="scientific">Ridgeia piscesae</name>
    <name type="common">Tubeworm</name>
    <dbReference type="NCBI Taxonomy" id="27915"/>
    <lineage>
        <taxon>Eukaryota</taxon>
        <taxon>Metazoa</taxon>
        <taxon>Spiralia</taxon>
        <taxon>Lophotrochozoa</taxon>
        <taxon>Annelida</taxon>
        <taxon>Polychaeta</taxon>
        <taxon>Sedentaria</taxon>
        <taxon>Canalipalpata</taxon>
        <taxon>Sabellida</taxon>
        <taxon>Siboglinidae</taxon>
        <taxon>Ridgeia</taxon>
    </lineage>
</organism>